<evidence type="ECO:0000256" key="4">
    <source>
        <dbReference type="ARBA" id="ARBA00023125"/>
    </source>
</evidence>
<evidence type="ECO:0000256" key="3">
    <source>
        <dbReference type="ARBA" id="ARBA00022833"/>
    </source>
</evidence>
<dbReference type="Pfam" id="PF05485">
    <property type="entry name" value="THAP"/>
    <property type="match status" value="1"/>
</dbReference>
<evidence type="ECO:0000256" key="2">
    <source>
        <dbReference type="ARBA" id="ARBA00022771"/>
    </source>
</evidence>
<feature type="domain" description="THAP-type" evidence="6">
    <location>
        <begin position="1"/>
        <end position="60"/>
    </location>
</feature>
<proteinExistence type="predicted"/>
<accession>A0ABN8INS6</accession>
<reference evidence="7" key="1">
    <citation type="submission" date="2022-03" db="EMBL/GenBank/DDBJ databases">
        <authorList>
            <person name="Martin H S."/>
        </authorList>
    </citation>
    <scope>NUCLEOTIDE SEQUENCE</scope>
</reference>
<protein>
    <recommendedName>
        <fullName evidence="6">THAP-type domain-containing protein</fullName>
    </recommendedName>
</protein>
<name>A0ABN8INS6_9NEOP</name>
<dbReference type="Pfam" id="PF21788">
    <property type="entry name" value="TNP-like_GBD"/>
    <property type="match status" value="1"/>
</dbReference>
<dbReference type="Proteomes" id="UP000837857">
    <property type="component" value="Chromosome 29"/>
</dbReference>
<organism evidence="7 8">
    <name type="scientific">Iphiclides podalirius</name>
    <name type="common">scarce swallowtail</name>
    <dbReference type="NCBI Taxonomy" id="110791"/>
    <lineage>
        <taxon>Eukaryota</taxon>
        <taxon>Metazoa</taxon>
        <taxon>Ecdysozoa</taxon>
        <taxon>Arthropoda</taxon>
        <taxon>Hexapoda</taxon>
        <taxon>Insecta</taxon>
        <taxon>Pterygota</taxon>
        <taxon>Neoptera</taxon>
        <taxon>Endopterygota</taxon>
        <taxon>Lepidoptera</taxon>
        <taxon>Glossata</taxon>
        <taxon>Ditrysia</taxon>
        <taxon>Papilionoidea</taxon>
        <taxon>Papilionidae</taxon>
        <taxon>Papilioninae</taxon>
        <taxon>Iphiclides</taxon>
    </lineage>
</organism>
<evidence type="ECO:0000259" key="6">
    <source>
        <dbReference type="PROSITE" id="PS50950"/>
    </source>
</evidence>
<dbReference type="InterPro" id="IPR006612">
    <property type="entry name" value="THAP_Znf"/>
</dbReference>
<keyword evidence="2 5" id="KW-0863">Zinc-finger</keyword>
<gene>
    <name evidence="7" type="ORF">IPOD504_LOCUS12028</name>
</gene>
<dbReference type="InterPro" id="IPR048366">
    <property type="entry name" value="TNP-like_GBD"/>
</dbReference>
<evidence type="ECO:0000313" key="8">
    <source>
        <dbReference type="Proteomes" id="UP000837857"/>
    </source>
</evidence>
<dbReference type="PROSITE" id="PS50950">
    <property type="entry name" value="ZF_THAP"/>
    <property type="match status" value="1"/>
</dbReference>
<keyword evidence="3" id="KW-0862">Zinc</keyword>
<evidence type="ECO:0000256" key="5">
    <source>
        <dbReference type="PROSITE-ProRule" id="PRU00309"/>
    </source>
</evidence>
<dbReference type="SUPFAM" id="SSF57716">
    <property type="entry name" value="Glucocorticoid receptor-like (DNA-binding domain)"/>
    <property type="match status" value="1"/>
</dbReference>
<feature type="non-terminal residue" evidence="7">
    <location>
        <position position="1"/>
    </location>
</feature>
<keyword evidence="1" id="KW-0479">Metal-binding</keyword>
<dbReference type="SMART" id="SM00692">
    <property type="entry name" value="DM3"/>
    <property type="match status" value="1"/>
</dbReference>
<dbReference type="InterPro" id="IPR048365">
    <property type="entry name" value="TNP-like_RNaseH_N"/>
</dbReference>
<sequence length="433" mass="49539">MLHKFPNCGKRLQKWLEKISPLRALSLVDLSKLLVCHKHFEGRFLTKTGRLLGCAYPTLFSYDEISSGIPAESIEASENYNPNMDHNYSMKRHYDHSYARTLLSDPTKAHKSTDPIPSTSQVTEPVIDPVVEQEKLASLESSDEKKGRRFTLEDKLLALAIMKQGPRCYKFLQRIFILPSATTLKKLVKKLNVQPGLNPQIFECIKNEVFSWPDNKKYCSIIFDEMSLECGLTFNSYQDKINGFVHLTNRAPEFADHALCIIIKGAVYKWQQSALKSLQQDTRREQILSEDHIDETIGIGHFTLSVIYDPPHLIKGLRNNFLTKNISFSGKRAKWSDIVEVYKTDCQHAESRLLHKLSDEHILPEKIKKMKVKNCVQVLSSTMLYTSSFAQYCDGNPVSGTLKHTAEVVIFLDNLFDSVNGVCTYNKKREDVW</sequence>
<dbReference type="Pfam" id="PF21787">
    <property type="entry name" value="TNP-like_RNaseH_N"/>
    <property type="match status" value="1"/>
</dbReference>
<evidence type="ECO:0000256" key="1">
    <source>
        <dbReference type="ARBA" id="ARBA00022723"/>
    </source>
</evidence>
<dbReference type="EMBL" id="OW152841">
    <property type="protein sequence ID" value="CAH2062492.1"/>
    <property type="molecule type" value="Genomic_DNA"/>
</dbReference>
<keyword evidence="4 5" id="KW-0238">DNA-binding</keyword>
<keyword evidence="8" id="KW-1185">Reference proteome</keyword>
<evidence type="ECO:0000313" key="7">
    <source>
        <dbReference type="EMBL" id="CAH2062492.1"/>
    </source>
</evidence>